<dbReference type="InParanoid" id="A0A068U9F9"/>
<dbReference type="InterPro" id="IPR013525">
    <property type="entry name" value="ABC2_TM"/>
</dbReference>
<keyword evidence="4 5" id="KW-0472">Membrane</keyword>
<organism evidence="7 8">
    <name type="scientific">Coffea canephora</name>
    <name type="common">Robusta coffee</name>
    <dbReference type="NCBI Taxonomy" id="49390"/>
    <lineage>
        <taxon>Eukaryota</taxon>
        <taxon>Viridiplantae</taxon>
        <taxon>Streptophyta</taxon>
        <taxon>Embryophyta</taxon>
        <taxon>Tracheophyta</taxon>
        <taxon>Spermatophyta</taxon>
        <taxon>Magnoliopsida</taxon>
        <taxon>eudicotyledons</taxon>
        <taxon>Gunneridae</taxon>
        <taxon>Pentapetalae</taxon>
        <taxon>asterids</taxon>
        <taxon>lamiids</taxon>
        <taxon>Gentianales</taxon>
        <taxon>Rubiaceae</taxon>
        <taxon>Ixoroideae</taxon>
        <taxon>Gardenieae complex</taxon>
        <taxon>Bertiereae - Coffeeae clade</taxon>
        <taxon>Coffeeae</taxon>
        <taxon>Coffea</taxon>
    </lineage>
</organism>
<feature type="transmembrane region" description="Helical" evidence="5">
    <location>
        <begin position="321"/>
        <end position="341"/>
    </location>
</feature>
<evidence type="ECO:0000256" key="3">
    <source>
        <dbReference type="ARBA" id="ARBA00022989"/>
    </source>
</evidence>
<dbReference type="GO" id="GO:0140359">
    <property type="term" value="F:ABC-type transporter activity"/>
    <property type="evidence" value="ECO:0007669"/>
    <property type="project" value="InterPro"/>
</dbReference>
<dbReference type="PANTHER" id="PTHR48040:SF45">
    <property type="entry name" value="PLEIOTROPIC DRUG RESISTANCE PROTEIN 1-LIKE"/>
    <property type="match status" value="1"/>
</dbReference>
<dbReference type="Proteomes" id="UP000295252">
    <property type="component" value="Chromosome III"/>
</dbReference>
<dbReference type="Pfam" id="PF01061">
    <property type="entry name" value="ABC2_membrane"/>
    <property type="match status" value="1"/>
</dbReference>
<dbReference type="Gramene" id="CDP04829">
    <property type="protein sequence ID" value="CDP04829"/>
    <property type="gene ID" value="GSCOC_T00019564001"/>
</dbReference>
<dbReference type="PhylomeDB" id="A0A068U9F9"/>
<keyword evidence="3 5" id="KW-1133">Transmembrane helix</keyword>
<feature type="transmembrane region" description="Helical" evidence="5">
    <location>
        <begin position="290"/>
        <end position="309"/>
    </location>
</feature>
<feature type="transmembrane region" description="Helical" evidence="5">
    <location>
        <begin position="226"/>
        <end position="249"/>
    </location>
</feature>
<comment type="subcellular location">
    <subcellularLocation>
        <location evidence="1">Membrane</location>
        <topology evidence="1">Multi-pass membrane protein</topology>
    </subcellularLocation>
</comment>
<reference evidence="8" key="1">
    <citation type="journal article" date="2014" name="Science">
        <title>The coffee genome provides insight into the convergent evolution of caffeine biosynthesis.</title>
        <authorList>
            <person name="Denoeud F."/>
            <person name="Carretero-Paulet L."/>
            <person name="Dereeper A."/>
            <person name="Droc G."/>
            <person name="Guyot R."/>
            <person name="Pietrella M."/>
            <person name="Zheng C."/>
            <person name="Alberti A."/>
            <person name="Anthony F."/>
            <person name="Aprea G."/>
            <person name="Aury J.M."/>
            <person name="Bento P."/>
            <person name="Bernard M."/>
            <person name="Bocs S."/>
            <person name="Campa C."/>
            <person name="Cenci A."/>
            <person name="Combes M.C."/>
            <person name="Crouzillat D."/>
            <person name="Da Silva C."/>
            <person name="Daddiego L."/>
            <person name="De Bellis F."/>
            <person name="Dussert S."/>
            <person name="Garsmeur O."/>
            <person name="Gayraud T."/>
            <person name="Guignon V."/>
            <person name="Jahn K."/>
            <person name="Jamilloux V."/>
            <person name="Joet T."/>
            <person name="Labadie K."/>
            <person name="Lan T."/>
            <person name="Leclercq J."/>
            <person name="Lepelley M."/>
            <person name="Leroy T."/>
            <person name="Li L.T."/>
            <person name="Librado P."/>
            <person name="Lopez L."/>
            <person name="Munoz A."/>
            <person name="Noel B."/>
            <person name="Pallavicini A."/>
            <person name="Perrotta G."/>
            <person name="Poncet V."/>
            <person name="Pot D."/>
            <person name="Priyono X."/>
            <person name="Rigoreau M."/>
            <person name="Rouard M."/>
            <person name="Rozas J."/>
            <person name="Tranchant-Dubreuil C."/>
            <person name="VanBuren R."/>
            <person name="Zhang Q."/>
            <person name="Andrade A.C."/>
            <person name="Argout X."/>
            <person name="Bertrand B."/>
            <person name="de Kochko A."/>
            <person name="Graziosi G."/>
            <person name="Henry R.J."/>
            <person name="Jayarama X."/>
            <person name="Ming R."/>
            <person name="Nagai C."/>
            <person name="Rounsley S."/>
            <person name="Sankoff D."/>
            <person name="Giuliano G."/>
            <person name="Albert V.A."/>
            <person name="Wincker P."/>
            <person name="Lashermes P."/>
        </authorList>
    </citation>
    <scope>NUCLEOTIDE SEQUENCE [LARGE SCALE GENOMIC DNA]</scope>
    <source>
        <strain evidence="8">cv. DH200-94</strain>
    </source>
</reference>
<proteinExistence type="predicted"/>
<evidence type="ECO:0000259" key="6">
    <source>
        <dbReference type="Pfam" id="PF01061"/>
    </source>
</evidence>
<evidence type="ECO:0000256" key="2">
    <source>
        <dbReference type="ARBA" id="ARBA00022692"/>
    </source>
</evidence>
<evidence type="ECO:0000256" key="1">
    <source>
        <dbReference type="ARBA" id="ARBA00004141"/>
    </source>
</evidence>
<protein>
    <recommendedName>
        <fullName evidence="6">ABC-2 type transporter transmembrane domain-containing protein</fullName>
    </recommendedName>
</protein>
<dbReference type="STRING" id="49390.A0A068U9F9"/>
<keyword evidence="8" id="KW-1185">Reference proteome</keyword>
<accession>A0A068U9F9</accession>
<evidence type="ECO:0000256" key="5">
    <source>
        <dbReference type="SAM" id="Phobius"/>
    </source>
</evidence>
<dbReference type="GO" id="GO:0016020">
    <property type="term" value="C:membrane"/>
    <property type="evidence" value="ECO:0007669"/>
    <property type="project" value="UniProtKB-SubCell"/>
</dbReference>
<keyword evidence="2 5" id="KW-0812">Transmembrane</keyword>
<evidence type="ECO:0000256" key="4">
    <source>
        <dbReference type="ARBA" id="ARBA00023136"/>
    </source>
</evidence>
<dbReference type="OMA" id="MASQDRL"/>
<evidence type="ECO:0000313" key="7">
    <source>
        <dbReference type="EMBL" id="CDP04829.1"/>
    </source>
</evidence>
<feature type="transmembrane region" description="Helical" evidence="5">
    <location>
        <begin position="148"/>
        <end position="169"/>
    </location>
</feature>
<dbReference type="OrthoDB" id="1295312at2759"/>
<feature type="transmembrane region" description="Helical" evidence="5">
    <location>
        <begin position="261"/>
        <end position="284"/>
    </location>
</feature>
<gene>
    <name evidence="7" type="ORF">GSCOC_T00019564001</name>
</gene>
<feature type="transmembrane region" description="Helical" evidence="5">
    <location>
        <begin position="368"/>
        <end position="391"/>
    </location>
</feature>
<feature type="transmembrane region" description="Helical" evidence="5">
    <location>
        <begin position="181"/>
        <end position="206"/>
    </location>
</feature>
<name>A0A068U9F9_COFCA</name>
<sequence length="399" mass="45911">MDLRADLTPQSSSSCFGLVGRTDLVLLKRGGEEIYVGPLGHHASGLIKYFEGIKGTSKITDGYNPATWMLEVTSPSQESAFGVNFAELYRSSDLYRRNKALIKELSTPASDSKDLFFPTVYSQSFFSQFMACQWKQHLSYWRNPKYTAVRLIFTTFMALMFGTVFWNFGSKRRMRQDLHNAMGSMYAAVIFIGVQNAAAVQPVVAIERTFFYRERAAGMYSALSYAFGQIVIELPYVFVQTIIYGVIVYGMIGFEWTAAKFFWYLFFMYFTLLYTTYGMMTIAVTPNQHIAAIVSSAFYNIWNLFSGFVIPKTRIPVWWRWYYYICPVAWTLYGLLASQFGDIKEEMLDTNVTVEEFIRGYYGFRHDFVGYVAIIIVGVATLFAFIFAFSIKVFNFQKR</sequence>
<feature type="domain" description="ABC-2 type transporter transmembrane" evidence="6">
    <location>
        <begin position="128"/>
        <end position="340"/>
    </location>
</feature>
<evidence type="ECO:0000313" key="8">
    <source>
        <dbReference type="Proteomes" id="UP000295252"/>
    </source>
</evidence>
<dbReference type="PANTHER" id="PTHR48040">
    <property type="entry name" value="PLEIOTROPIC DRUG RESISTANCE PROTEIN 1-LIKE ISOFORM X1"/>
    <property type="match status" value="1"/>
</dbReference>
<dbReference type="EMBL" id="HG739098">
    <property type="protein sequence ID" value="CDP04829.1"/>
    <property type="molecule type" value="Genomic_DNA"/>
</dbReference>
<dbReference type="AlphaFoldDB" id="A0A068U9F9"/>